<reference evidence="8 9" key="2">
    <citation type="submission" date="2020-04" db="EMBL/GenBank/DDBJ databases">
        <title>Complete genome sequence of Alteromonas pelagimontana 5.12T.</title>
        <authorList>
            <person name="Sinha R.K."/>
            <person name="Krishnan K.P."/>
            <person name="Kurian J.P."/>
        </authorList>
    </citation>
    <scope>NUCLEOTIDE SEQUENCE [LARGE SCALE GENOMIC DNA]</scope>
    <source>
        <strain evidence="8 9">5.12</strain>
    </source>
</reference>
<dbReference type="OrthoDB" id="196472at2"/>
<sequence>MEKRLIWDLPTRLFHWLLVITLIVQYVTAEVLDDAMQWHFYAGYFALGLILFRILWGLAGTDYARFSHFVKGPVTVLRYACNLFNRDSPAHTGHNPLGGWMVILMLALIATQAVSGLFLTDDVFLDGPYRSAVSEATQDTMNFLHHNVFNVLLALIALHIAAIIFYAIYKKQRLAPSMIHGKKATEDKAISSSKLLLAALLIALSAATVYYAVEIAPPAPVDDGAYY</sequence>
<dbReference type="GO" id="GO:0020037">
    <property type="term" value="F:heme binding"/>
    <property type="evidence" value="ECO:0007669"/>
    <property type="project" value="TreeGrafter"/>
</dbReference>
<evidence type="ECO:0000256" key="5">
    <source>
        <dbReference type="ARBA" id="ARBA00023136"/>
    </source>
</evidence>
<feature type="transmembrane region" description="Helical" evidence="6">
    <location>
        <begin position="195"/>
        <end position="213"/>
    </location>
</feature>
<dbReference type="Pfam" id="PF01292">
    <property type="entry name" value="Ni_hydr_CYTB"/>
    <property type="match status" value="1"/>
</dbReference>
<dbReference type="Gene3D" id="1.20.950.20">
    <property type="entry name" value="Transmembrane di-heme cytochromes, Chain C"/>
    <property type="match status" value="1"/>
</dbReference>
<keyword evidence="4 6" id="KW-1133">Transmembrane helix</keyword>
<accession>A0A6M4MHZ0</accession>
<evidence type="ECO:0000256" key="6">
    <source>
        <dbReference type="SAM" id="Phobius"/>
    </source>
</evidence>
<dbReference type="EMBL" id="CP052766">
    <property type="protein sequence ID" value="QJR82703.1"/>
    <property type="molecule type" value="Genomic_DNA"/>
</dbReference>
<dbReference type="Proteomes" id="UP000219285">
    <property type="component" value="Chromosome"/>
</dbReference>
<evidence type="ECO:0000256" key="3">
    <source>
        <dbReference type="ARBA" id="ARBA00022692"/>
    </source>
</evidence>
<keyword evidence="9" id="KW-1185">Reference proteome</keyword>
<keyword evidence="3 6" id="KW-0812">Transmembrane</keyword>
<dbReference type="KEGG" id="apel:CA267_002390"/>
<gene>
    <name evidence="8" type="ORF">CA267_002390</name>
</gene>
<feature type="transmembrane region" description="Helical" evidence="6">
    <location>
        <begin position="97"/>
        <end position="119"/>
    </location>
</feature>
<dbReference type="PANTHER" id="PTHR30485:SF2">
    <property type="entry name" value="BLL0597 PROTEIN"/>
    <property type="match status" value="1"/>
</dbReference>
<dbReference type="InterPro" id="IPR011577">
    <property type="entry name" value="Cyt_b561_bac/Ni-Hgenase"/>
</dbReference>
<dbReference type="GO" id="GO:0009055">
    <property type="term" value="F:electron transfer activity"/>
    <property type="evidence" value="ECO:0007669"/>
    <property type="project" value="InterPro"/>
</dbReference>
<dbReference type="AlphaFoldDB" id="A0A6M4MHZ0"/>
<comment type="subcellular location">
    <subcellularLocation>
        <location evidence="1">Cell membrane</location>
        <topology evidence="1">Multi-pass membrane protein</topology>
    </subcellularLocation>
</comment>
<evidence type="ECO:0000313" key="9">
    <source>
        <dbReference type="Proteomes" id="UP000219285"/>
    </source>
</evidence>
<dbReference type="PANTHER" id="PTHR30485">
    <property type="entry name" value="NI/FE-HYDROGENASE 1 B-TYPE CYTOCHROME SUBUNIT"/>
    <property type="match status" value="1"/>
</dbReference>
<feature type="transmembrane region" description="Helical" evidence="6">
    <location>
        <begin position="39"/>
        <end position="59"/>
    </location>
</feature>
<evidence type="ECO:0000256" key="4">
    <source>
        <dbReference type="ARBA" id="ARBA00022989"/>
    </source>
</evidence>
<proteinExistence type="predicted"/>
<dbReference type="SUPFAM" id="SSF81342">
    <property type="entry name" value="Transmembrane di-heme cytochromes"/>
    <property type="match status" value="1"/>
</dbReference>
<reference evidence="9" key="1">
    <citation type="submission" date="2014-12" db="EMBL/GenBank/DDBJ databases">
        <title>Complete genome sequence of a multi-drug resistant Klebsiella pneumoniae.</title>
        <authorList>
            <person name="Hua X."/>
            <person name="Chen Q."/>
            <person name="Li X."/>
            <person name="Feng Y."/>
            <person name="Ruan Z."/>
            <person name="Yu Y."/>
        </authorList>
    </citation>
    <scope>NUCLEOTIDE SEQUENCE [LARGE SCALE GENOMIC DNA]</scope>
    <source>
        <strain evidence="9">5.12</strain>
    </source>
</reference>
<dbReference type="GO" id="GO:0005886">
    <property type="term" value="C:plasma membrane"/>
    <property type="evidence" value="ECO:0007669"/>
    <property type="project" value="UniProtKB-SubCell"/>
</dbReference>
<dbReference type="InterPro" id="IPR016174">
    <property type="entry name" value="Di-haem_cyt_TM"/>
</dbReference>
<feature type="domain" description="Cytochrome b561 bacterial/Ni-hydrogenase" evidence="7">
    <location>
        <begin position="7"/>
        <end position="181"/>
    </location>
</feature>
<organism evidence="8 9">
    <name type="scientific">Alteromonas pelagimontana</name>
    <dbReference type="NCBI Taxonomy" id="1858656"/>
    <lineage>
        <taxon>Bacteria</taxon>
        <taxon>Pseudomonadati</taxon>
        <taxon>Pseudomonadota</taxon>
        <taxon>Gammaproteobacteria</taxon>
        <taxon>Alteromonadales</taxon>
        <taxon>Alteromonadaceae</taxon>
        <taxon>Alteromonas/Salinimonas group</taxon>
        <taxon>Alteromonas</taxon>
    </lineage>
</organism>
<dbReference type="GO" id="GO:0022904">
    <property type="term" value="P:respiratory electron transport chain"/>
    <property type="evidence" value="ECO:0007669"/>
    <property type="project" value="InterPro"/>
</dbReference>
<evidence type="ECO:0000259" key="7">
    <source>
        <dbReference type="Pfam" id="PF01292"/>
    </source>
</evidence>
<protein>
    <submittedName>
        <fullName evidence="8">Cytochrome B</fullName>
    </submittedName>
</protein>
<evidence type="ECO:0000256" key="1">
    <source>
        <dbReference type="ARBA" id="ARBA00004651"/>
    </source>
</evidence>
<keyword evidence="5 6" id="KW-0472">Membrane</keyword>
<dbReference type="InterPro" id="IPR051542">
    <property type="entry name" value="Hydrogenase_cytochrome"/>
</dbReference>
<name>A0A6M4MHZ0_9ALTE</name>
<evidence type="ECO:0000313" key="8">
    <source>
        <dbReference type="EMBL" id="QJR82703.1"/>
    </source>
</evidence>
<keyword evidence="2" id="KW-1003">Cell membrane</keyword>
<evidence type="ECO:0000256" key="2">
    <source>
        <dbReference type="ARBA" id="ARBA00022475"/>
    </source>
</evidence>
<feature type="transmembrane region" description="Helical" evidence="6">
    <location>
        <begin position="148"/>
        <end position="169"/>
    </location>
</feature>